<reference evidence="2" key="1">
    <citation type="submission" date="2013-08" db="EMBL/GenBank/DDBJ databases">
        <authorList>
            <person name="Mendez C."/>
            <person name="Richter M."/>
            <person name="Ferrer M."/>
            <person name="Sanchez J."/>
        </authorList>
    </citation>
    <scope>NUCLEOTIDE SEQUENCE</scope>
</reference>
<gene>
    <name evidence="2" type="ORF">B1A_16360</name>
</gene>
<keyword evidence="1" id="KW-0812">Transmembrane</keyword>
<dbReference type="EMBL" id="AUZX01012024">
    <property type="protein sequence ID" value="EQD40670.1"/>
    <property type="molecule type" value="Genomic_DNA"/>
</dbReference>
<accession>T1AFI5</accession>
<protein>
    <submittedName>
        <fullName evidence="2">Uncharacterized protein</fullName>
    </submittedName>
</protein>
<keyword evidence="1" id="KW-0472">Membrane</keyword>
<evidence type="ECO:0000256" key="1">
    <source>
        <dbReference type="SAM" id="Phobius"/>
    </source>
</evidence>
<comment type="caution">
    <text evidence="2">The sequence shown here is derived from an EMBL/GenBank/DDBJ whole genome shotgun (WGS) entry which is preliminary data.</text>
</comment>
<organism evidence="2">
    <name type="scientific">mine drainage metagenome</name>
    <dbReference type="NCBI Taxonomy" id="410659"/>
    <lineage>
        <taxon>unclassified sequences</taxon>
        <taxon>metagenomes</taxon>
        <taxon>ecological metagenomes</taxon>
    </lineage>
</organism>
<evidence type="ECO:0000313" key="2">
    <source>
        <dbReference type="EMBL" id="EQD40670.1"/>
    </source>
</evidence>
<feature type="transmembrane region" description="Helical" evidence="1">
    <location>
        <begin position="61"/>
        <end position="83"/>
    </location>
</feature>
<name>T1AFI5_9ZZZZ</name>
<feature type="transmembrane region" description="Helical" evidence="1">
    <location>
        <begin position="20"/>
        <end position="41"/>
    </location>
</feature>
<keyword evidence="1" id="KW-1133">Transmembrane helix</keyword>
<sequence>MGGAWLARGYQRVPDDLRRLAVSLTLSVSACFLLTQGSFYWLGNRIAHESIAGWWSNFLSWYGYFMLVTAGYVGLAALGHIAVTGRLPARAPANAMTATRDRV</sequence>
<proteinExistence type="predicted"/>
<reference evidence="2" key="2">
    <citation type="journal article" date="2014" name="ISME J.">
        <title>Microbial stratification in low pH oxic and suboxic macroscopic growths along an acid mine drainage.</title>
        <authorList>
            <person name="Mendez-Garcia C."/>
            <person name="Mesa V."/>
            <person name="Sprenger R.R."/>
            <person name="Richter M."/>
            <person name="Diez M.S."/>
            <person name="Solano J."/>
            <person name="Bargiela R."/>
            <person name="Golyshina O.V."/>
            <person name="Manteca A."/>
            <person name="Ramos J.L."/>
            <person name="Gallego J.R."/>
            <person name="Llorente I."/>
            <person name="Martins Dos Santos V.A."/>
            <person name="Jensen O.N."/>
            <person name="Pelaez A.I."/>
            <person name="Sanchez J."/>
            <person name="Ferrer M."/>
        </authorList>
    </citation>
    <scope>NUCLEOTIDE SEQUENCE</scope>
</reference>
<dbReference type="AlphaFoldDB" id="T1AFI5"/>